<comment type="caution">
    <text evidence="1">The sequence shown here is derived from an EMBL/GenBank/DDBJ whole genome shotgun (WGS) entry which is preliminary data.</text>
</comment>
<dbReference type="EMBL" id="CAJVPY010014262">
    <property type="protein sequence ID" value="CAG8745530.1"/>
    <property type="molecule type" value="Genomic_DNA"/>
</dbReference>
<accession>A0A9N9IP47</accession>
<evidence type="ECO:0000313" key="2">
    <source>
        <dbReference type="Proteomes" id="UP000789405"/>
    </source>
</evidence>
<dbReference type="AlphaFoldDB" id="A0A9N9IP47"/>
<proteinExistence type="predicted"/>
<name>A0A9N9IP47_9GLOM</name>
<gene>
    <name evidence="1" type="ORF">DERYTH_LOCUS16398</name>
</gene>
<reference evidence="1" key="1">
    <citation type="submission" date="2021-06" db="EMBL/GenBank/DDBJ databases">
        <authorList>
            <person name="Kallberg Y."/>
            <person name="Tangrot J."/>
            <person name="Rosling A."/>
        </authorList>
    </citation>
    <scope>NUCLEOTIDE SEQUENCE</scope>
    <source>
        <strain evidence="1">MA453B</strain>
    </source>
</reference>
<keyword evidence="2" id="KW-1185">Reference proteome</keyword>
<protein>
    <submittedName>
        <fullName evidence="1">27882_t:CDS:1</fullName>
    </submittedName>
</protein>
<evidence type="ECO:0000313" key="1">
    <source>
        <dbReference type="EMBL" id="CAG8745530.1"/>
    </source>
</evidence>
<sequence>QQWLQTSWDVIAAQPISADHSLNSLHVLDIISIAAIKNLLPV</sequence>
<feature type="non-terminal residue" evidence="1">
    <location>
        <position position="1"/>
    </location>
</feature>
<dbReference type="Proteomes" id="UP000789405">
    <property type="component" value="Unassembled WGS sequence"/>
</dbReference>
<organism evidence="1 2">
    <name type="scientific">Dentiscutata erythropus</name>
    <dbReference type="NCBI Taxonomy" id="1348616"/>
    <lineage>
        <taxon>Eukaryota</taxon>
        <taxon>Fungi</taxon>
        <taxon>Fungi incertae sedis</taxon>
        <taxon>Mucoromycota</taxon>
        <taxon>Glomeromycotina</taxon>
        <taxon>Glomeromycetes</taxon>
        <taxon>Diversisporales</taxon>
        <taxon>Gigasporaceae</taxon>
        <taxon>Dentiscutata</taxon>
    </lineage>
</organism>